<keyword evidence="1" id="KW-0812">Transmembrane</keyword>
<keyword evidence="3" id="KW-1185">Reference proteome</keyword>
<gene>
    <name evidence="2" type="ORF">SAMN05216179_0432</name>
</gene>
<keyword evidence="1" id="KW-0472">Membrane</keyword>
<dbReference type="OrthoDB" id="2435178at2"/>
<evidence type="ECO:0000313" key="3">
    <source>
        <dbReference type="Proteomes" id="UP000184184"/>
    </source>
</evidence>
<dbReference type="Proteomes" id="UP000184184">
    <property type="component" value="Unassembled WGS sequence"/>
</dbReference>
<feature type="transmembrane region" description="Helical" evidence="1">
    <location>
        <begin position="201"/>
        <end position="223"/>
    </location>
</feature>
<reference evidence="2 3" key="1">
    <citation type="submission" date="2016-11" db="EMBL/GenBank/DDBJ databases">
        <authorList>
            <person name="Jaros S."/>
            <person name="Januszkiewicz K."/>
            <person name="Wedrychowicz H."/>
        </authorList>
    </citation>
    <scope>NUCLEOTIDE SEQUENCE [LARGE SCALE GENOMIC DNA]</scope>
    <source>
        <strain evidence="2 3">CGMCC 1.10681</strain>
    </source>
</reference>
<dbReference type="AlphaFoldDB" id="A0A1M7JPJ0"/>
<keyword evidence="1" id="KW-1133">Transmembrane helix</keyword>
<dbReference type="RefSeq" id="WP_073199216.1">
    <property type="nucleotide sequence ID" value="NZ_FRCZ01000001.1"/>
</dbReference>
<name>A0A1M7JPJ0_9BACI</name>
<evidence type="ECO:0000313" key="2">
    <source>
        <dbReference type="EMBL" id="SHM54821.1"/>
    </source>
</evidence>
<feature type="transmembrane region" description="Helical" evidence="1">
    <location>
        <begin position="62"/>
        <end position="82"/>
    </location>
</feature>
<proteinExistence type="predicted"/>
<dbReference type="EMBL" id="FRCZ01000001">
    <property type="protein sequence ID" value="SHM54821.1"/>
    <property type="molecule type" value="Genomic_DNA"/>
</dbReference>
<feature type="transmembrane region" description="Helical" evidence="1">
    <location>
        <begin position="28"/>
        <end position="50"/>
    </location>
</feature>
<sequence length="256" mass="29222">MFLSKLREEDFYVLRGALESGRQSPQSFGGMFTLAIFLQALIVFLVHVVAGDESNLPYKTTIFIVHSIITIFIIILSGIFSIPSVYKKMEISQYFLSIIISQNLFGVSFYIATLHTLWKMDASTTALIFATTFTLVLGLLVFIVTYIRFYRLLKQGRYRKNTSKAQTRQKFEAKSFLPHAVIGGLGIVYFIQFIASHTRSIDINILMIGIIGIILFYGMLFVLPEQLVILYCKKRFKSFNFNKEGKIYSFGSGEKE</sequence>
<feature type="transmembrane region" description="Helical" evidence="1">
    <location>
        <begin position="176"/>
        <end position="195"/>
    </location>
</feature>
<evidence type="ECO:0000256" key="1">
    <source>
        <dbReference type="SAM" id="Phobius"/>
    </source>
</evidence>
<protein>
    <submittedName>
        <fullName evidence="2">Uncharacterized protein</fullName>
    </submittedName>
</protein>
<organism evidence="2 3">
    <name type="scientific">Gracilibacillus kekensis</name>
    <dbReference type="NCBI Taxonomy" id="1027249"/>
    <lineage>
        <taxon>Bacteria</taxon>
        <taxon>Bacillati</taxon>
        <taxon>Bacillota</taxon>
        <taxon>Bacilli</taxon>
        <taxon>Bacillales</taxon>
        <taxon>Bacillaceae</taxon>
        <taxon>Gracilibacillus</taxon>
    </lineage>
</organism>
<dbReference type="STRING" id="1027249.SAMN05216179_0432"/>
<accession>A0A1M7JPJ0</accession>
<feature type="transmembrane region" description="Helical" evidence="1">
    <location>
        <begin position="94"/>
        <end position="114"/>
    </location>
</feature>
<feature type="transmembrane region" description="Helical" evidence="1">
    <location>
        <begin position="126"/>
        <end position="150"/>
    </location>
</feature>